<dbReference type="PANTHER" id="PTHR31170:SF21">
    <property type="match status" value="1"/>
</dbReference>
<evidence type="ECO:0000256" key="2">
    <source>
        <dbReference type="SAM" id="Phobius"/>
    </source>
</evidence>
<dbReference type="Pfam" id="PF03140">
    <property type="entry name" value="DUF247"/>
    <property type="match status" value="1"/>
</dbReference>
<evidence type="ECO:0000313" key="4">
    <source>
        <dbReference type="Proteomes" id="UP000257109"/>
    </source>
</evidence>
<keyword evidence="4" id="KW-1185">Reference proteome</keyword>
<accession>A0A371EMB8</accession>
<feature type="compositionally biased region" description="Polar residues" evidence="1">
    <location>
        <begin position="466"/>
        <end position="477"/>
    </location>
</feature>
<sequence>MACGKLIIRLAYHKLSPRKLHGSVERSRNWRDVMKKELESGKREESDPVCIYRVPSNMRQVEPKAYTPNNISIGPFHHGAPHLRNMEVLKKKFYGRLFDPNNNANRAKLDEAFKFLEDQEPKIRRCYMDDIKLSSDEFLQMMLVDGSFIVQLLRDLSTCEFGQVPCLSRWMLPIIRRELIMLENQLPMFVLRKLFEMTSVSNPSQPCMSLKALAIRFFYPLLQKADELRGVHFLDLLRSSIRPKLEGERPRRAQHHMIRSVTELMEAGVRIKVDESRQLLDISFGKKWGVLIRELTIPPLYINDHIGTVFRNIVAFENYHKECNPDVTTYLFFFNGLINSPHDVALLHYKGVLHHSLGNDNTVSELINNITKEIVLDKNESYLYKVVNDANSYFASFYARKRASFVHHYLTSWVVGVSTIGALLALYFTFIQTLCGFAGATNALENKSFRSLFVEAFCIPLRATPTTNSEGQNSSSEDVAKKLNR</sequence>
<feature type="non-terminal residue" evidence="3">
    <location>
        <position position="1"/>
    </location>
</feature>
<keyword evidence="2" id="KW-0812">Transmembrane</keyword>
<feature type="transmembrane region" description="Helical" evidence="2">
    <location>
        <begin position="410"/>
        <end position="430"/>
    </location>
</feature>
<name>A0A371EMB8_MUCPR</name>
<dbReference type="AlphaFoldDB" id="A0A371EMB8"/>
<proteinExistence type="predicted"/>
<dbReference type="Proteomes" id="UP000257109">
    <property type="component" value="Unassembled WGS sequence"/>
</dbReference>
<dbReference type="PANTHER" id="PTHR31170">
    <property type="entry name" value="BNAC04G53230D PROTEIN"/>
    <property type="match status" value="1"/>
</dbReference>
<protein>
    <submittedName>
        <fullName evidence="3">UPF0481 protein</fullName>
    </submittedName>
</protein>
<evidence type="ECO:0000313" key="3">
    <source>
        <dbReference type="EMBL" id="RDX67197.1"/>
    </source>
</evidence>
<keyword evidence="2" id="KW-1133">Transmembrane helix</keyword>
<dbReference type="OrthoDB" id="1842647at2759"/>
<organism evidence="3 4">
    <name type="scientific">Mucuna pruriens</name>
    <name type="common">Velvet bean</name>
    <name type="synonym">Dolichos pruriens</name>
    <dbReference type="NCBI Taxonomy" id="157652"/>
    <lineage>
        <taxon>Eukaryota</taxon>
        <taxon>Viridiplantae</taxon>
        <taxon>Streptophyta</taxon>
        <taxon>Embryophyta</taxon>
        <taxon>Tracheophyta</taxon>
        <taxon>Spermatophyta</taxon>
        <taxon>Magnoliopsida</taxon>
        <taxon>eudicotyledons</taxon>
        <taxon>Gunneridae</taxon>
        <taxon>Pentapetalae</taxon>
        <taxon>rosids</taxon>
        <taxon>fabids</taxon>
        <taxon>Fabales</taxon>
        <taxon>Fabaceae</taxon>
        <taxon>Papilionoideae</taxon>
        <taxon>50 kb inversion clade</taxon>
        <taxon>NPAAA clade</taxon>
        <taxon>indigoferoid/millettioid clade</taxon>
        <taxon>Phaseoleae</taxon>
        <taxon>Mucuna</taxon>
    </lineage>
</organism>
<dbReference type="STRING" id="157652.A0A371EMB8"/>
<keyword evidence="2" id="KW-0472">Membrane</keyword>
<reference evidence="3" key="1">
    <citation type="submission" date="2018-05" db="EMBL/GenBank/DDBJ databases">
        <title>Draft genome of Mucuna pruriens seed.</title>
        <authorList>
            <person name="Nnadi N.E."/>
            <person name="Vos R."/>
            <person name="Hasami M.H."/>
            <person name="Devisetty U.K."/>
            <person name="Aguiy J.C."/>
        </authorList>
    </citation>
    <scope>NUCLEOTIDE SEQUENCE [LARGE SCALE GENOMIC DNA]</scope>
    <source>
        <strain evidence="3">JCA_2017</strain>
    </source>
</reference>
<dbReference type="InterPro" id="IPR004158">
    <property type="entry name" value="DUF247_pln"/>
</dbReference>
<evidence type="ECO:0000256" key="1">
    <source>
        <dbReference type="SAM" id="MobiDB-lite"/>
    </source>
</evidence>
<feature type="region of interest" description="Disordered" evidence="1">
    <location>
        <begin position="466"/>
        <end position="485"/>
    </location>
</feature>
<dbReference type="EMBL" id="QJKJ01013103">
    <property type="protein sequence ID" value="RDX67197.1"/>
    <property type="molecule type" value="Genomic_DNA"/>
</dbReference>
<gene>
    <name evidence="3" type="ORF">CR513_53953</name>
</gene>
<comment type="caution">
    <text evidence="3">The sequence shown here is derived from an EMBL/GenBank/DDBJ whole genome shotgun (WGS) entry which is preliminary data.</text>
</comment>